<keyword evidence="4" id="KW-0325">Glycoprotein</keyword>
<dbReference type="GO" id="GO:0016787">
    <property type="term" value="F:hydrolase activity"/>
    <property type="evidence" value="ECO:0007669"/>
    <property type="project" value="TreeGrafter"/>
</dbReference>
<name>A0AAD5ZHL6_9POAL</name>
<protein>
    <recommendedName>
        <fullName evidence="5">Strictosidine synthase conserved region domain-containing protein</fullName>
    </recommendedName>
</protein>
<gene>
    <name evidence="6" type="ORF">LUZ61_001748</name>
</gene>
<comment type="similarity">
    <text evidence="2">Belongs to the strictosidine synthase family.</text>
</comment>
<comment type="subcellular location">
    <subcellularLocation>
        <location evidence="1">Vacuole</location>
    </subcellularLocation>
</comment>
<dbReference type="PANTHER" id="PTHR10426:SF68">
    <property type="entry name" value="OS07G0614000 PROTEIN"/>
    <property type="match status" value="1"/>
</dbReference>
<dbReference type="EMBL" id="JAMRDG010000001">
    <property type="protein sequence ID" value="KAJ3698043.1"/>
    <property type="molecule type" value="Genomic_DNA"/>
</dbReference>
<dbReference type="InterPro" id="IPR011042">
    <property type="entry name" value="6-blade_b-propeller_TolB-like"/>
</dbReference>
<evidence type="ECO:0000256" key="1">
    <source>
        <dbReference type="ARBA" id="ARBA00004116"/>
    </source>
</evidence>
<dbReference type="Gene3D" id="2.120.10.30">
    <property type="entry name" value="TolB, C-terminal domain"/>
    <property type="match status" value="1"/>
</dbReference>
<organism evidence="6 7">
    <name type="scientific">Rhynchospora tenuis</name>
    <dbReference type="NCBI Taxonomy" id="198213"/>
    <lineage>
        <taxon>Eukaryota</taxon>
        <taxon>Viridiplantae</taxon>
        <taxon>Streptophyta</taxon>
        <taxon>Embryophyta</taxon>
        <taxon>Tracheophyta</taxon>
        <taxon>Spermatophyta</taxon>
        <taxon>Magnoliopsida</taxon>
        <taxon>Liliopsida</taxon>
        <taxon>Poales</taxon>
        <taxon>Cyperaceae</taxon>
        <taxon>Cyperoideae</taxon>
        <taxon>Rhynchosporeae</taxon>
        <taxon>Rhynchospora</taxon>
    </lineage>
</organism>
<dbReference type="FunFam" id="2.120.10.30:FF:000066">
    <property type="entry name" value="ABC transporter permease protein"/>
    <property type="match status" value="1"/>
</dbReference>
<reference evidence="6 7" key="1">
    <citation type="journal article" date="2022" name="Cell">
        <title>Repeat-based holocentromeres influence genome architecture and karyotype evolution.</title>
        <authorList>
            <person name="Hofstatter P.G."/>
            <person name="Thangavel G."/>
            <person name="Lux T."/>
            <person name="Neumann P."/>
            <person name="Vondrak T."/>
            <person name="Novak P."/>
            <person name="Zhang M."/>
            <person name="Costa L."/>
            <person name="Castellani M."/>
            <person name="Scott A."/>
            <person name="Toegelov H."/>
            <person name="Fuchs J."/>
            <person name="Mata-Sucre Y."/>
            <person name="Dias Y."/>
            <person name="Vanzela A.L.L."/>
            <person name="Huettel B."/>
            <person name="Almeida C.C.S."/>
            <person name="Simkova H."/>
            <person name="Souza G."/>
            <person name="Pedrosa-Harand A."/>
            <person name="Macas J."/>
            <person name="Mayer K.F.X."/>
            <person name="Houben A."/>
            <person name="Marques A."/>
        </authorList>
    </citation>
    <scope>NUCLEOTIDE SEQUENCE [LARGE SCALE GENOMIC DNA]</scope>
    <source>
        <strain evidence="6">RhyTen1mFocal</strain>
    </source>
</reference>
<evidence type="ECO:0000259" key="5">
    <source>
        <dbReference type="Pfam" id="PF03088"/>
    </source>
</evidence>
<evidence type="ECO:0000256" key="3">
    <source>
        <dbReference type="ARBA" id="ARBA00022554"/>
    </source>
</evidence>
<dbReference type="Pfam" id="PF03088">
    <property type="entry name" value="Str_synth"/>
    <property type="match status" value="1"/>
</dbReference>
<dbReference type="Proteomes" id="UP001210211">
    <property type="component" value="Unassembled WGS sequence"/>
</dbReference>
<evidence type="ECO:0000313" key="7">
    <source>
        <dbReference type="Proteomes" id="UP001210211"/>
    </source>
</evidence>
<dbReference type="AlphaFoldDB" id="A0AAD5ZHL6"/>
<evidence type="ECO:0000256" key="2">
    <source>
        <dbReference type="ARBA" id="ARBA00009191"/>
    </source>
</evidence>
<comment type="caution">
    <text evidence="6">The sequence shown here is derived from an EMBL/GenBank/DDBJ whole genome shotgun (WGS) entry which is preliminary data.</text>
</comment>
<dbReference type="GO" id="GO:0005773">
    <property type="term" value="C:vacuole"/>
    <property type="evidence" value="ECO:0007669"/>
    <property type="project" value="UniProtKB-SubCell"/>
</dbReference>
<keyword evidence="7" id="KW-1185">Reference proteome</keyword>
<dbReference type="SUPFAM" id="SSF63829">
    <property type="entry name" value="Calcium-dependent phosphotriesterase"/>
    <property type="match status" value="1"/>
</dbReference>
<accession>A0AAD5ZHL6</accession>
<dbReference type="InterPro" id="IPR018119">
    <property type="entry name" value="Strictosidine_synth_cons-reg"/>
</dbReference>
<proteinExistence type="inferred from homology"/>
<evidence type="ECO:0000313" key="6">
    <source>
        <dbReference type="EMBL" id="KAJ3698043.1"/>
    </source>
</evidence>
<sequence length="355" mass="39280">MMMNQSWLFAAGAIFATLLAIATHVVLHSPISPLPLPVPSYLHYPSNNLLQDLEKLGERRLKGPEDLCFDGEGMLYTVTRDGWIEKMHRNGSWEHWVLVGGHSLLGLATSSTGDILVCDAEKGLLKVRDEGVTIIASQVTNGTRIRFADEAIETSDGTIYFTDASSKFGFDNWILDFLEARPNGRLLKYDPSTKATSEVLQDLYFPNGVAVSEGGDYLVVCETWRMRCLKRWLKGEENGKLEVFVDDLPGYPDNINLAPDGSFWISLLQIKLDEFGLISWSPMAKRILASFPALVQMVKPRGAMVVNVGADGKIGRYFDDSDGKVISFLTSAVEFEGNLFLGSLDSNFVGKLSLK</sequence>
<dbReference type="GO" id="GO:0012505">
    <property type="term" value="C:endomembrane system"/>
    <property type="evidence" value="ECO:0007669"/>
    <property type="project" value="TreeGrafter"/>
</dbReference>
<evidence type="ECO:0000256" key="4">
    <source>
        <dbReference type="ARBA" id="ARBA00023180"/>
    </source>
</evidence>
<keyword evidence="3" id="KW-0926">Vacuole</keyword>
<dbReference type="Pfam" id="PF20067">
    <property type="entry name" value="SSL_N"/>
    <property type="match status" value="1"/>
</dbReference>
<dbReference type="PANTHER" id="PTHR10426">
    <property type="entry name" value="STRICTOSIDINE SYNTHASE-RELATED"/>
    <property type="match status" value="1"/>
</dbReference>
<feature type="domain" description="Strictosidine synthase conserved region" evidence="5">
    <location>
        <begin position="152"/>
        <end position="236"/>
    </location>
</feature>